<name>A0ABX5YGS5_9PLAN</name>
<dbReference type="EMBL" id="CP042910">
    <property type="protein sequence ID" value="QEG14906.1"/>
    <property type="molecule type" value="Genomic_DNA"/>
</dbReference>
<dbReference type="Proteomes" id="UP000322887">
    <property type="component" value="Chromosome"/>
</dbReference>
<reference evidence="2 3" key="1">
    <citation type="submission" date="2019-08" db="EMBL/GenBank/DDBJ databases">
        <title>Deep-cultivation of Planctomycetes and their phenomic and genomic characterization uncovers novel biology.</title>
        <authorList>
            <person name="Wiegand S."/>
            <person name="Jogler M."/>
            <person name="Boedeker C."/>
            <person name="Pinto D."/>
            <person name="Vollmers J."/>
            <person name="Rivas-Marin E."/>
            <person name="Kohn T."/>
            <person name="Peeters S.H."/>
            <person name="Heuer A."/>
            <person name="Rast P."/>
            <person name="Oberbeckmann S."/>
            <person name="Bunk B."/>
            <person name="Jeske O."/>
            <person name="Meyerdierks A."/>
            <person name="Storesund J.E."/>
            <person name="Kallscheuer N."/>
            <person name="Luecker S."/>
            <person name="Lage O.M."/>
            <person name="Pohl T."/>
            <person name="Merkel B.J."/>
            <person name="Hornburger P."/>
            <person name="Mueller R.-W."/>
            <person name="Bruemmer F."/>
            <person name="Labrenz M."/>
            <person name="Spormann A.M."/>
            <person name="Op den Camp H."/>
            <person name="Overmann J."/>
            <person name="Amann R."/>
            <person name="Jetten M.S.M."/>
            <person name="Mascher T."/>
            <person name="Medema M.H."/>
            <person name="Devos D.P."/>
            <person name="Kaster A.-K."/>
            <person name="Ovreas L."/>
            <person name="Rohde M."/>
            <person name="Galperin M.Y."/>
            <person name="Jogler C."/>
        </authorList>
    </citation>
    <scope>NUCLEOTIDE SEQUENCE [LARGE SCALE GENOMIC DNA]</scope>
    <source>
        <strain evidence="2 3">DSM 8797</strain>
    </source>
</reference>
<evidence type="ECO:0000313" key="2">
    <source>
        <dbReference type="EMBL" id="QEG14906.1"/>
    </source>
</evidence>
<evidence type="ECO:0000256" key="1">
    <source>
        <dbReference type="SAM" id="Phobius"/>
    </source>
</evidence>
<keyword evidence="1" id="KW-1133">Transmembrane helix</keyword>
<protein>
    <submittedName>
        <fullName evidence="2">Uncharacterized protein</fullName>
    </submittedName>
</protein>
<feature type="transmembrane region" description="Helical" evidence="1">
    <location>
        <begin position="95"/>
        <end position="113"/>
    </location>
</feature>
<evidence type="ECO:0000313" key="3">
    <source>
        <dbReference type="Proteomes" id="UP000322887"/>
    </source>
</evidence>
<keyword evidence="1" id="KW-0812">Transmembrane</keyword>
<sequence length="171" mass="19539">MKLAERIPTFVRWYQMGNRLVQTGCQRLATIPRMPYLVFLVAAVIATSIVPIAFTSMLAGPVFIMSSTPICLPVVAGNLALLFWSRKQTLVRPSLLLRLLILALVMEGFFLIFRYRNPPQNSGYASTEALMYVWLYGGQCILLLILEPGLRWWQRRRLSDKTESFFSHPLS</sequence>
<keyword evidence="1" id="KW-0472">Membrane</keyword>
<feature type="transmembrane region" description="Helical" evidence="1">
    <location>
        <begin position="62"/>
        <end position="83"/>
    </location>
</feature>
<feature type="transmembrane region" description="Helical" evidence="1">
    <location>
        <begin position="36"/>
        <end position="56"/>
    </location>
</feature>
<keyword evidence="3" id="KW-1185">Reference proteome</keyword>
<organism evidence="2 3">
    <name type="scientific">Gimesia maris</name>
    <dbReference type="NCBI Taxonomy" id="122"/>
    <lineage>
        <taxon>Bacteria</taxon>
        <taxon>Pseudomonadati</taxon>
        <taxon>Planctomycetota</taxon>
        <taxon>Planctomycetia</taxon>
        <taxon>Planctomycetales</taxon>
        <taxon>Planctomycetaceae</taxon>
        <taxon>Gimesia</taxon>
    </lineage>
</organism>
<feature type="transmembrane region" description="Helical" evidence="1">
    <location>
        <begin position="133"/>
        <end position="153"/>
    </location>
</feature>
<gene>
    <name evidence="2" type="ORF">GmarT_07440</name>
</gene>
<accession>A0ABX5YGS5</accession>
<proteinExistence type="predicted"/>